<evidence type="ECO:0000313" key="4">
    <source>
        <dbReference type="EMBL" id="KAF4619854.1"/>
    </source>
</evidence>
<dbReference type="GO" id="GO:1990904">
    <property type="term" value="C:ribonucleoprotein complex"/>
    <property type="evidence" value="ECO:0007669"/>
    <property type="project" value="UniProtKB-KW"/>
</dbReference>
<gene>
    <name evidence="4" type="ORF">D9613_005556</name>
</gene>
<organism evidence="4 5">
    <name type="scientific">Agrocybe pediades</name>
    <dbReference type="NCBI Taxonomy" id="84607"/>
    <lineage>
        <taxon>Eukaryota</taxon>
        <taxon>Fungi</taxon>
        <taxon>Dikarya</taxon>
        <taxon>Basidiomycota</taxon>
        <taxon>Agaricomycotina</taxon>
        <taxon>Agaricomycetes</taxon>
        <taxon>Agaricomycetidae</taxon>
        <taxon>Agaricales</taxon>
        <taxon>Agaricineae</taxon>
        <taxon>Strophariaceae</taxon>
        <taxon>Agrocybe</taxon>
    </lineage>
</organism>
<evidence type="ECO:0000256" key="2">
    <source>
        <dbReference type="ARBA" id="ARBA00022980"/>
    </source>
</evidence>
<comment type="similarity">
    <text evidence="1">Belongs to the universal ribosomal protein uS11 family.</text>
</comment>
<dbReference type="HAMAP" id="MF_01310">
    <property type="entry name" value="Ribosomal_uS11"/>
    <property type="match status" value="1"/>
</dbReference>
<evidence type="ECO:0000256" key="3">
    <source>
        <dbReference type="ARBA" id="ARBA00023274"/>
    </source>
</evidence>
<dbReference type="Pfam" id="PF00411">
    <property type="entry name" value="Ribosomal_S11"/>
    <property type="match status" value="1"/>
</dbReference>
<protein>
    <recommendedName>
        <fullName evidence="6">Translational machinery component</fullName>
    </recommendedName>
</protein>
<evidence type="ECO:0008006" key="6">
    <source>
        <dbReference type="Google" id="ProtNLM"/>
    </source>
</evidence>
<keyword evidence="3" id="KW-0687">Ribonucleoprotein</keyword>
<sequence length="215" mass="23533">MFALRASCSSTLLAARRCPTFAPRFLQTTAVARAAAHEDLTTPASFLEETTFDQAVKPTQFELEDDGPPRGDGYGAPSPPLGRLGLVSKTFPLYRLHCHASRNNTIVTFTEPAGNTIAWYSGGSTKSKFKKGNRASYEAGYQCAVGIFQKIKETRNKVGDFRVELLFKGFGEGREAMKAALLAVEGNDIRHLVYQVVDRTPIKIGGTRSKKARRG</sequence>
<dbReference type="OrthoDB" id="1654884at2759"/>
<keyword evidence="5" id="KW-1185">Reference proteome</keyword>
<dbReference type="Gene3D" id="3.30.420.80">
    <property type="entry name" value="Ribosomal protein S11"/>
    <property type="match status" value="1"/>
</dbReference>
<reference evidence="4 5" key="1">
    <citation type="submission" date="2019-12" db="EMBL/GenBank/DDBJ databases">
        <authorList>
            <person name="Floudas D."/>
            <person name="Bentzer J."/>
            <person name="Ahren D."/>
            <person name="Johansson T."/>
            <person name="Persson P."/>
            <person name="Tunlid A."/>
        </authorList>
    </citation>
    <scope>NUCLEOTIDE SEQUENCE [LARGE SCALE GENOMIC DNA]</scope>
    <source>
        <strain evidence="4 5">CBS 102.39</strain>
    </source>
</reference>
<dbReference type="SUPFAM" id="SSF53137">
    <property type="entry name" value="Translational machinery components"/>
    <property type="match status" value="1"/>
</dbReference>
<comment type="caution">
    <text evidence="4">The sequence shown here is derived from an EMBL/GenBank/DDBJ whole genome shotgun (WGS) entry which is preliminary data.</text>
</comment>
<proteinExistence type="inferred from homology"/>
<keyword evidence="2" id="KW-0689">Ribosomal protein</keyword>
<dbReference type="GO" id="GO:0003735">
    <property type="term" value="F:structural constituent of ribosome"/>
    <property type="evidence" value="ECO:0007669"/>
    <property type="project" value="InterPro"/>
</dbReference>
<dbReference type="InterPro" id="IPR001971">
    <property type="entry name" value="Ribosomal_uS11"/>
</dbReference>
<evidence type="ECO:0000256" key="1">
    <source>
        <dbReference type="ARBA" id="ARBA00006194"/>
    </source>
</evidence>
<dbReference type="GO" id="GO:0006412">
    <property type="term" value="P:translation"/>
    <property type="evidence" value="ECO:0007669"/>
    <property type="project" value="InterPro"/>
</dbReference>
<dbReference type="GO" id="GO:0005840">
    <property type="term" value="C:ribosome"/>
    <property type="evidence" value="ECO:0007669"/>
    <property type="project" value="UniProtKB-KW"/>
</dbReference>
<dbReference type="PANTHER" id="PTHR11759">
    <property type="entry name" value="40S RIBOSOMAL PROTEIN S14/30S RIBOSOMAL PROTEIN S11"/>
    <property type="match status" value="1"/>
</dbReference>
<name>A0A8H4QZW1_9AGAR</name>
<accession>A0A8H4QZW1</accession>
<dbReference type="InterPro" id="IPR036967">
    <property type="entry name" value="Ribosomal_uS11_sf"/>
</dbReference>
<evidence type="ECO:0000313" key="5">
    <source>
        <dbReference type="Proteomes" id="UP000521872"/>
    </source>
</evidence>
<dbReference type="AlphaFoldDB" id="A0A8H4QZW1"/>
<dbReference type="Proteomes" id="UP000521872">
    <property type="component" value="Unassembled WGS sequence"/>
</dbReference>
<dbReference type="EMBL" id="JAACJL010000016">
    <property type="protein sequence ID" value="KAF4619854.1"/>
    <property type="molecule type" value="Genomic_DNA"/>
</dbReference>